<dbReference type="InParanoid" id="F0ZIH7"/>
<accession>F0ZIH7</accession>
<dbReference type="FunCoup" id="F0ZIH7">
    <property type="interactions" value="1"/>
</dbReference>
<name>F0ZIH7_DICPU</name>
<organism evidence="1 2">
    <name type="scientific">Dictyostelium purpureum</name>
    <name type="common">Slime mold</name>
    <dbReference type="NCBI Taxonomy" id="5786"/>
    <lineage>
        <taxon>Eukaryota</taxon>
        <taxon>Amoebozoa</taxon>
        <taxon>Evosea</taxon>
        <taxon>Eumycetozoa</taxon>
        <taxon>Dictyostelia</taxon>
        <taxon>Dictyosteliales</taxon>
        <taxon>Dictyosteliaceae</taxon>
        <taxon>Dictyostelium</taxon>
    </lineage>
</organism>
<evidence type="ECO:0000313" key="1">
    <source>
        <dbReference type="EMBL" id="EGC36281.1"/>
    </source>
</evidence>
<dbReference type="VEuPathDB" id="AmoebaDB:DICPUDRAFT_91872"/>
<gene>
    <name evidence="1" type="ORF">DICPUDRAFT_91872</name>
</gene>
<dbReference type="OrthoDB" id="22882at2759"/>
<dbReference type="eggNOG" id="ENOG502RHUM">
    <property type="taxonomic scope" value="Eukaryota"/>
</dbReference>
<dbReference type="Proteomes" id="UP000001064">
    <property type="component" value="Unassembled WGS sequence"/>
</dbReference>
<proteinExistence type="predicted"/>
<reference evidence="2" key="1">
    <citation type="journal article" date="2011" name="Genome Biol.">
        <title>Comparative genomics of the social amoebae Dictyostelium discoideum and Dictyostelium purpureum.</title>
        <authorList>
            <consortium name="US DOE Joint Genome Institute (JGI-PGF)"/>
            <person name="Sucgang R."/>
            <person name="Kuo A."/>
            <person name="Tian X."/>
            <person name="Salerno W."/>
            <person name="Parikh A."/>
            <person name="Feasley C.L."/>
            <person name="Dalin E."/>
            <person name="Tu H."/>
            <person name="Huang E."/>
            <person name="Barry K."/>
            <person name="Lindquist E."/>
            <person name="Shapiro H."/>
            <person name="Bruce D."/>
            <person name="Schmutz J."/>
            <person name="Salamov A."/>
            <person name="Fey P."/>
            <person name="Gaudet P."/>
            <person name="Anjard C."/>
            <person name="Babu M.M."/>
            <person name="Basu S."/>
            <person name="Bushmanova Y."/>
            <person name="van der Wel H."/>
            <person name="Katoh-Kurasawa M."/>
            <person name="Dinh C."/>
            <person name="Coutinho P.M."/>
            <person name="Saito T."/>
            <person name="Elias M."/>
            <person name="Schaap P."/>
            <person name="Kay R.R."/>
            <person name="Henrissat B."/>
            <person name="Eichinger L."/>
            <person name="Rivero F."/>
            <person name="Putnam N.H."/>
            <person name="West C.M."/>
            <person name="Loomis W.F."/>
            <person name="Chisholm R.L."/>
            <person name="Shaulsky G."/>
            <person name="Strassmann J.E."/>
            <person name="Queller D.C."/>
            <person name="Kuspa A."/>
            <person name="Grigoriev I.V."/>
        </authorList>
    </citation>
    <scope>NUCLEOTIDE SEQUENCE [LARGE SCALE GENOMIC DNA]</scope>
    <source>
        <strain evidence="2">QSDP1</strain>
    </source>
</reference>
<keyword evidence="2" id="KW-1185">Reference proteome</keyword>
<dbReference type="EMBL" id="GL871032">
    <property type="protein sequence ID" value="EGC36281.1"/>
    <property type="molecule type" value="Genomic_DNA"/>
</dbReference>
<dbReference type="OMA" id="KETIQVM"/>
<dbReference type="RefSeq" id="XP_003287227.1">
    <property type="nucleotide sequence ID" value="XM_003287179.1"/>
</dbReference>
<sequence>MLKFKNIFLIVLFLSQIILIFSKDSFFKNYFFYSIEEDGNYSFKSITNDKISYKISKNNIRKPNGMTDEIFELNAKTSIVNAVINSYSDLNKVIAIIGGLYRPLPYKGSEKYEYSYITKHSKKIHYYLVTEEHSKKSCVQNSSSLLLFTEMKEGYPYRVNTSSLISPYSEIEGFDNEWYSSAIGLKETIQVMKLPSNYEEKSIYNNQKILLTYSKIQFCYSQFPEPDGCDPYFKIKRNRMDPQTKCAPPTGCIIPVNCTQVTKPVCEEGYNLIEINEPRYYCPIYYCDILTYYYLNENNIKRNNIKLNK</sequence>
<dbReference type="GeneID" id="10501007"/>
<evidence type="ECO:0000313" key="2">
    <source>
        <dbReference type="Proteomes" id="UP000001064"/>
    </source>
</evidence>
<dbReference type="KEGG" id="dpp:DICPUDRAFT_91872"/>
<protein>
    <submittedName>
        <fullName evidence="1">Uncharacterized protein</fullName>
    </submittedName>
</protein>
<dbReference type="AlphaFoldDB" id="F0ZIH7"/>